<evidence type="ECO:0000256" key="1">
    <source>
        <dbReference type="ARBA" id="ARBA00022536"/>
    </source>
</evidence>
<dbReference type="SMART" id="SM00408">
    <property type="entry name" value="IGc2"/>
    <property type="match status" value="1"/>
</dbReference>
<dbReference type="Gene3D" id="2.60.40.10">
    <property type="entry name" value="Immunoglobulins"/>
    <property type="match status" value="1"/>
</dbReference>
<evidence type="ECO:0000256" key="3">
    <source>
        <dbReference type="ARBA" id="ARBA00023157"/>
    </source>
</evidence>
<evidence type="ECO:0000259" key="8">
    <source>
        <dbReference type="PROSITE" id="PS50095"/>
    </source>
</evidence>
<dbReference type="Pfam" id="PF07699">
    <property type="entry name" value="Ephrin_rec_like"/>
    <property type="match status" value="2"/>
</dbReference>
<dbReference type="PROSITE" id="PS50923">
    <property type="entry name" value="SUSHI"/>
    <property type="match status" value="3"/>
</dbReference>
<proteinExistence type="predicted"/>
<gene>
    <name evidence="12" type="ORF">PLOB_00043026</name>
</gene>
<name>A0ABN8N1P3_9CNID</name>
<accession>A0ABN8N1P3</accession>
<dbReference type="InterPro" id="IPR018097">
    <property type="entry name" value="EGF_Ca-bd_CS"/>
</dbReference>
<dbReference type="InterPro" id="IPR043555">
    <property type="entry name" value="SRPX-like"/>
</dbReference>
<evidence type="ECO:0000256" key="5">
    <source>
        <dbReference type="PROSITE-ProRule" id="PRU00302"/>
    </source>
</evidence>
<keyword evidence="5" id="KW-0768">Sushi</keyword>
<dbReference type="Pfam" id="PF02494">
    <property type="entry name" value="HYR"/>
    <property type="match status" value="1"/>
</dbReference>
<dbReference type="PANTHER" id="PTHR46343">
    <property type="entry name" value="HYR DOMAIN-CONTAINING PROTEIN"/>
    <property type="match status" value="1"/>
</dbReference>
<organism evidence="12 13">
    <name type="scientific">Porites lobata</name>
    <dbReference type="NCBI Taxonomy" id="104759"/>
    <lineage>
        <taxon>Eukaryota</taxon>
        <taxon>Metazoa</taxon>
        <taxon>Cnidaria</taxon>
        <taxon>Anthozoa</taxon>
        <taxon>Hexacorallia</taxon>
        <taxon>Scleractinia</taxon>
        <taxon>Fungiina</taxon>
        <taxon>Poritidae</taxon>
        <taxon>Porites</taxon>
    </lineage>
</organism>
<dbReference type="InterPro" id="IPR003410">
    <property type="entry name" value="HYR_dom"/>
</dbReference>
<dbReference type="InterPro" id="IPR049883">
    <property type="entry name" value="NOTCH1_EGF-like"/>
</dbReference>
<evidence type="ECO:0008006" key="14">
    <source>
        <dbReference type="Google" id="ProtNLM"/>
    </source>
</evidence>
<dbReference type="CDD" id="cd00054">
    <property type="entry name" value="EGF_CA"/>
    <property type="match status" value="2"/>
</dbReference>
<feature type="domain" description="EGF-like" evidence="7">
    <location>
        <begin position="149"/>
        <end position="191"/>
    </location>
</feature>
<reference evidence="12 13" key="1">
    <citation type="submission" date="2022-05" db="EMBL/GenBank/DDBJ databases">
        <authorList>
            <consortium name="Genoscope - CEA"/>
            <person name="William W."/>
        </authorList>
    </citation>
    <scope>NUCLEOTIDE SEQUENCE [LARGE SCALE GENOMIC DNA]</scope>
</reference>
<dbReference type="Gene3D" id="2.60.60.20">
    <property type="entry name" value="PLAT/LH2 domain"/>
    <property type="match status" value="1"/>
</dbReference>
<dbReference type="Proteomes" id="UP001159405">
    <property type="component" value="Unassembled WGS sequence"/>
</dbReference>
<dbReference type="Gene3D" id="2.10.50.10">
    <property type="entry name" value="Tumor Necrosis Factor Receptor, subunit A, domain 2"/>
    <property type="match status" value="2"/>
</dbReference>
<dbReference type="InterPro" id="IPR001024">
    <property type="entry name" value="PLAT/LH2_dom"/>
</dbReference>
<dbReference type="CDD" id="cd00033">
    <property type="entry name" value="CCP"/>
    <property type="match status" value="2"/>
</dbReference>
<feature type="domain" description="Sushi" evidence="11">
    <location>
        <begin position="278"/>
        <end position="343"/>
    </location>
</feature>
<evidence type="ECO:0000259" key="9">
    <source>
        <dbReference type="PROSITE" id="PS50825"/>
    </source>
</evidence>
<dbReference type="SUPFAM" id="SSF49723">
    <property type="entry name" value="Lipase/lipooxygenase domain (PLAT/LH2 domain)"/>
    <property type="match status" value="1"/>
</dbReference>
<dbReference type="InterPro" id="IPR003598">
    <property type="entry name" value="Ig_sub2"/>
</dbReference>
<dbReference type="PANTHER" id="PTHR46343:SF2">
    <property type="entry name" value="SUSHI_VON WILLEBRAND FACTOR TYPE A_EGF_PENTRAXIN DOMAIN-CONTAINING 1"/>
    <property type="match status" value="1"/>
</dbReference>
<evidence type="ECO:0000313" key="13">
    <source>
        <dbReference type="Proteomes" id="UP001159405"/>
    </source>
</evidence>
<dbReference type="InterPro" id="IPR036392">
    <property type="entry name" value="PLAT/LH2_dom_sf"/>
</dbReference>
<dbReference type="SMART" id="SM00409">
    <property type="entry name" value="IG"/>
    <property type="match status" value="1"/>
</dbReference>
<dbReference type="InterPro" id="IPR036179">
    <property type="entry name" value="Ig-like_dom_sf"/>
</dbReference>
<protein>
    <recommendedName>
        <fullName evidence="14">Sushi, von Willebrand factor type A, EGF and pentraxin domain-containing protein 1-like</fullName>
    </recommendedName>
</protein>
<evidence type="ECO:0000256" key="2">
    <source>
        <dbReference type="ARBA" id="ARBA00022737"/>
    </source>
</evidence>
<dbReference type="PROSITE" id="PS50095">
    <property type="entry name" value="PLAT"/>
    <property type="match status" value="1"/>
</dbReference>
<dbReference type="InterPro" id="IPR001881">
    <property type="entry name" value="EGF-like_Ca-bd_dom"/>
</dbReference>
<dbReference type="Gene3D" id="2.10.25.10">
    <property type="entry name" value="Laminin"/>
    <property type="match status" value="3"/>
</dbReference>
<keyword evidence="1 4" id="KW-0245">EGF-like domain</keyword>
<dbReference type="Pfam" id="PF07645">
    <property type="entry name" value="EGF_CA"/>
    <property type="match status" value="3"/>
</dbReference>
<dbReference type="SUPFAM" id="SSF57535">
    <property type="entry name" value="Complement control module/SCR domain"/>
    <property type="match status" value="3"/>
</dbReference>
<dbReference type="SUPFAM" id="SSF48726">
    <property type="entry name" value="Immunoglobulin"/>
    <property type="match status" value="1"/>
</dbReference>
<dbReference type="Pfam" id="PF01477">
    <property type="entry name" value="PLAT"/>
    <property type="match status" value="1"/>
</dbReference>
<dbReference type="InterPro" id="IPR035976">
    <property type="entry name" value="Sushi/SCR/CCP_sf"/>
</dbReference>
<feature type="signal peptide" evidence="6">
    <location>
        <begin position="1"/>
        <end position="20"/>
    </location>
</feature>
<keyword evidence="2" id="KW-0677">Repeat</keyword>
<dbReference type="SMART" id="SM00179">
    <property type="entry name" value="EGF_CA"/>
    <property type="match status" value="3"/>
</dbReference>
<keyword evidence="3 5" id="KW-1015">Disulfide bond</keyword>
<comment type="caution">
    <text evidence="12">The sequence shown here is derived from an EMBL/GenBank/DDBJ whole genome shotgun (WGS) entry which is preliminary data.</text>
</comment>
<evidence type="ECO:0000259" key="7">
    <source>
        <dbReference type="PROSITE" id="PS50026"/>
    </source>
</evidence>
<dbReference type="InterPro" id="IPR000742">
    <property type="entry name" value="EGF"/>
</dbReference>
<dbReference type="PROSITE" id="PS50825">
    <property type="entry name" value="HYR"/>
    <property type="match status" value="1"/>
</dbReference>
<evidence type="ECO:0000259" key="11">
    <source>
        <dbReference type="PROSITE" id="PS50923"/>
    </source>
</evidence>
<dbReference type="SUPFAM" id="SSF57184">
    <property type="entry name" value="Growth factor receptor domain"/>
    <property type="match status" value="2"/>
</dbReference>
<comment type="caution">
    <text evidence="4">Lacks conserved residue(s) required for the propagation of feature annotation.</text>
</comment>
<dbReference type="InterPro" id="IPR000436">
    <property type="entry name" value="Sushi_SCR_CCP_dom"/>
</dbReference>
<dbReference type="SMART" id="SM00032">
    <property type="entry name" value="CCP"/>
    <property type="match status" value="3"/>
</dbReference>
<feature type="chain" id="PRO_5045397237" description="Sushi, von Willebrand factor type A, EGF and pentraxin domain-containing protein 1-like" evidence="6">
    <location>
        <begin position="21"/>
        <end position="881"/>
    </location>
</feature>
<dbReference type="InterPro" id="IPR013783">
    <property type="entry name" value="Ig-like_fold"/>
</dbReference>
<dbReference type="Gene3D" id="2.10.70.10">
    <property type="entry name" value="Complement Module, domain 1"/>
    <property type="match status" value="3"/>
</dbReference>
<dbReference type="Pfam" id="PF00084">
    <property type="entry name" value="Sushi"/>
    <property type="match status" value="2"/>
</dbReference>
<feature type="domain" description="Sushi" evidence="11">
    <location>
        <begin position="568"/>
        <end position="629"/>
    </location>
</feature>
<dbReference type="InterPro" id="IPR000152">
    <property type="entry name" value="EGF-type_Asp/Asn_hydroxyl_site"/>
</dbReference>
<evidence type="ECO:0000256" key="4">
    <source>
        <dbReference type="PROSITE-ProRule" id="PRU00076"/>
    </source>
</evidence>
<evidence type="ECO:0000259" key="10">
    <source>
        <dbReference type="PROSITE" id="PS50835"/>
    </source>
</evidence>
<dbReference type="PROSITE" id="PS00010">
    <property type="entry name" value="ASX_HYDROXYL"/>
    <property type="match status" value="2"/>
</dbReference>
<dbReference type="InterPro" id="IPR007110">
    <property type="entry name" value="Ig-like_dom"/>
</dbReference>
<feature type="domain" description="Ig-like" evidence="10">
    <location>
        <begin position="780"/>
        <end position="864"/>
    </location>
</feature>
<dbReference type="SMART" id="SM00181">
    <property type="entry name" value="EGF"/>
    <property type="match status" value="3"/>
</dbReference>
<dbReference type="PROSITE" id="PS50835">
    <property type="entry name" value="IG_LIKE"/>
    <property type="match status" value="1"/>
</dbReference>
<evidence type="ECO:0000256" key="6">
    <source>
        <dbReference type="SAM" id="SignalP"/>
    </source>
</evidence>
<keyword evidence="13" id="KW-1185">Reference proteome</keyword>
<dbReference type="SMART" id="SM01411">
    <property type="entry name" value="Ephrin_rec_like"/>
    <property type="match status" value="2"/>
</dbReference>
<dbReference type="EMBL" id="CALNXK010000007">
    <property type="protein sequence ID" value="CAH3039172.1"/>
    <property type="molecule type" value="Genomic_DNA"/>
</dbReference>
<dbReference type="Pfam" id="PF13927">
    <property type="entry name" value="Ig_3"/>
    <property type="match status" value="1"/>
</dbReference>
<feature type="domain" description="Sushi" evidence="11">
    <location>
        <begin position="344"/>
        <end position="406"/>
    </location>
</feature>
<dbReference type="InterPro" id="IPR003599">
    <property type="entry name" value="Ig_sub"/>
</dbReference>
<dbReference type="PROSITE" id="PS01187">
    <property type="entry name" value="EGF_CA"/>
    <property type="match status" value="2"/>
</dbReference>
<dbReference type="PROSITE" id="PS01186">
    <property type="entry name" value="EGF_2"/>
    <property type="match status" value="1"/>
</dbReference>
<keyword evidence="6" id="KW-0732">Signal</keyword>
<feature type="domain" description="HYR" evidence="9">
    <location>
        <begin position="488"/>
        <end position="567"/>
    </location>
</feature>
<dbReference type="InterPro" id="IPR009030">
    <property type="entry name" value="Growth_fac_rcpt_cys_sf"/>
</dbReference>
<feature type="domain" description="PLAT" evidence="8">
    <location>
        <begin position="21"/>
        <end position="137"/>
    </location>
</feature>
<dbReference type="PROSITE" id="PS50026">
    <property type="entry name" value="EGF_3"/>
    <property type="match status" value="2"/>
</dbReference>
<feature type="disulfide bond" evidence="5">
    <location>
        <begin position="377"/>
        <end position="404"/>
    </location>
</feature>
<evidence type="ECO:0000313" key="12">
    <source>
        <dbReference type="EMBL" id="CAH3039172.1"/>
    </source>
</evidence>
<feature type="domain" description="EGF-like" evidence="7">
    <location>
        <begin position="192"/>
        <end position="229"/>
    </location>
</feature>
<dbReference type="InterPro" id="IPR011641">
    <property type="entry name" value="Tyr-kin_ephrin_A/B_rcpt-like"/>
</dbReference>
<sequence>MLLSLLLSLFLLFSSSFAEAKDYEVQVKTANNNRAGTDASVHIKVKGTRGSLNKRELDNKNHDDFEQGSLDTYRFSDWDIGYVTGLTVYLGSGGWFPAWNLDYILIKIAGAKDAVFNYGGKEIDKNSEVTLTLSCNDGNVVNSQGYCDGVDECQNPNTCISPATCENTVESYKCNCPTGYTKKPGSNNECQDINECSQGYCNHLRSTCVNLPGSYRCDCKSGYENNTPTNCININECTRGIDSCDKTSSYCTDKDGDFWCRCKTGYNQGANDKLCVAVGCSPLVTPVGGKLEPARCTGANSNFYGDKCVMKCQVGYNLSNMSHGILTCGSNGQWQGTMGTCNAVTCPQLSVISNGGLLPSSCTSSGGKYQNKCSYYCSSGYTLQGGQFRVCQADGTWDGTAPTCKKLVSKPWIRCPDLIQQDLLSGKSTADVSSVWKGPTSNVEPAQITISPPEISSSYQFPYGTTKVTWTASNSEGSESCSIFVHIYDKEAPTVSNCPQNIHEISGGSKAVTWVEPTFSDNVKLKTVDKTHSSGSTFGLGSTHVTYTAVDAAGNSAVCKFVVQLLRPKCSDPDGPVGGTKSCSSFSGNNFCTVTCNSGSQLYKATAAFWNCDNTGNWTPSDRIPDCVEASTKDPNTPCQENRIEMTVTSFVGTNKYCAKCPTGTYRSSSTDCSPCPVGSYNDQQGQLQCTQCSAGTSSLPGAKSASDCKAVCNAGRFSQSGLGPNCQYCPRNTYQDKVQQKSCTPCPNGTHTLSVGASKLAECGARAIINRMEPLVSNIKESETVSVDCYASGIPAPDYFWKFLKNITASFLGKMSQAEIEDGSGAVIGSKLTITGATYENSGSYECRATNTHGEDKQIAQINVAKVIDVGSGSLDEPFY</sequence>